<dbReference type="InterPro" id="IPR025157">
    <property type="entry name" value="Hemagglutinin_rpt"/>
</dbReference>
<dbReference type="Proteomes" id="UP001596111">
    <property type="component" value="Unassembled WGS sequence"/>
</dbReference>
<dbReference type="RefSeq" id="WP_377329685.1">
    <property type="nucleotide sequence ID" value="NZ_JBHSNG010000030.1"/>
</dbReference>
<comment type="caution">
    <text evidence="1">The sequence shown here is derived from an EMBL/GenBank/DDBJ whole genome shotgun (WGS) entry which is preliminary data.</text>
</comment>
<keyword evidence="2" id="KW-1185">Reference proteome</keyword>
<evidence type="ECO:0000313" key="2">
    <source>
        <dbReference type="Proteomes" id="UP001596111"/>
    </source>
</evidence>
<reference evidence="2" key="1">
    <citation type="journal article" date="2019" name="Int. J. Syst. Evol. Microbiol.">
        <title>The Global Catalogue of Microorganisms (GCM) 10K type strain sequencing project: providing services to taxonomists for standard genome sequencing and annotation.</title>
        <authorList>
            <consortium name="The Broad Institute Genomics Platform"/>
            <consortium name="The Broad Institute Genome Sequencing Center for Infectious Disease"/>
            <person name="Wu L."/>
            <person name="Ma J."/>
        </authorList>
    </citation>
    <scope>NUCLEOTIDE SEQUENCE [LARGE SCALE GENOMIC DNA]</scope>
    <source>
        <strain evidence="2">CGMCC 1.13587</strain>
    </source>
</reference>
<protein>
    <submittedName>
        <fullName evidence="1">Hemagglutinin repeat-containing protein</fullName>
    </submittedName>
</protein>
<dbReference type="Pfam" id="PF13332">
    <property type="entry name" value="Fil_haemagg_2"/>
    <property type="match status" value="2"/>
</dbReference>
<accession>A0ABW0T206</accession>
<dbReference type="EMBL" id="JBHSNG010000030">
    <property type="protein sequence ID" value="MFC5583035.1"/>
    <property type="molecule type" value="Genomic_DNA"/>
</dbReference>
<proteinExistence type="predicted"/>
<name>A0ABW0T206_9GAMM</name>
<sequence>MSFFSTQAVQIAGTPDVALAAGHNLTLSTANDTQSESQGSSTTINGYQRSGLSAMVGQTKTTASVTTVTPVGTLVGSTNGAVTLSAGKNVHLTDADVISQTGTTIVGQNVTIDAAIGSTAQTQSQSMHSAGVKAGLSGGVATVAQNLYAEKQGASQTSDTRVKALYAAQAAQTLFSPGAGNAMGLQGQTGAQAATSGNTQGVSLRIGIGASSASSRANTYDETAYGSQISSAGNVTIAATNGDLHVIGSQINGNNVALSATNNISLLSQAEQHTDTSSSHNGSGEIGYSMGAQTGFYVTASAGEGQGHGNGTTYADSAVTAANTLSLVSGNNTTIEGAQAKGNTVLAAIGGNLDITSQQTTNAYNSSNWQAGGTFVYGSGGSVSISAGNTKSNYASVDQVSGIGAGSGGYAIGVNGNTSLTGGVIASTAAPGLNLLSTGTLTYSDLKNQASYSAMQGGISGGYSSGGGASATPSLAVPQSGNASGVTQAGIAQGTIDVRDNPTQDLSGLNRHPDLNATGLNPIFNAQTVANNQLAGQLAGQVGMTATGDVEQTQHLAPGSAQAVALHTVVGAATAALGGGNALQGALGAGASEAANNVQLTTNPTEQRLLSAGIGTLVGGGTGAATALDGTIYNDQHHFANYLGELDACQKAPSGSGCGTILAMQGDRSIVLSTADSSNSNGVIANINSQTGEVVSYTITNAQGQPTIIMQPSDYKNYLAIVGVGSNFFDFIGNNSPEYALQGSNAVTDAINGQGVKAAGNFVGMFTNGAYWRDMGIGMTTAVGLSLPSSDGVVTTSTGALTRGVTNTPSPVIANATADAEAGGYTVLNPDNYVTNSGQAVFWSGRTNGVGGAGTAGQFASSQGGTTLEQLAEANGINLPVWDPSNLASVQAWEIASQAYANNASGTVNAVIGNSLRPNNVWETVELPALKANPNVTQIIQTDPATGVSTVIFKR</sequence>
<gene>
    <name evidence="1" type="ORF">ACFPPB_18125</name>
</gene>
<evidence type="ECO:0000313" key="1">
    <source>
        <dbReference type="EMBL" id="MFC5583035.1"/>
    </source>
</evidence>
<organism evidence="1 2">
    <name type="scientific">Rhodanobacter terrae</name>
    <dbReference type="NCBI Taxonomy" id="418647"/>
    <lineage>
        <taxon>Bacteria</taxon>
        <taxon>Pseudomonadati</taxon>
        <taxon>Pseudomonadota</taxon>
        <taxon>Gammaproteobacteria</taxon>
        <taxon>Lysobacterales</taxon>
        <taxon>Rhodanobacteraceae</taxon>
        <taxon>Rhodanobacter</taxon>
    </lineage>
</organism>
<dbReference type="SUPFAM" id="SSF52309">
    <property type="entry name" value="N-(deoxy)ribosyltransferase-like"/>
    <property type="match status" value="1"/>
</dbReference>